<dbReference type="GeneID" id="25561750"/>
<keyword evidence="1" id="KW-0472">Membrane</keyword>
<dbReference type="eggNOG" id="KOG4670">
    <property type="taxonomic scope" value="Eukaryota"/>
</dbReference>
<dbReference type="PANTHER" id="PTHR21780:SF0">
    <property type="entry name" value="TRANSMEMBRANE PROTEIN 209"/>
    <property type="match status" value="1"/>
</dbReference>
<evidence type="ECO:0000313" key="2">
    <source>
        <dbReference type="EMBL" id="KNC56027.1"/>
    </source>
</evidence>
<feature type="transmembrane region" description="Helical" evidence="1">
    <location>
        <begin position="21"/>
        <end position="45"/>
    </location>
</feature>
<dbReference type="AlphaFoldDB" id="A0A0L0DV06"/>
<evidence type="ECO:0000313" key="3">
    <source>
        <dbReference type="Proteomes" id="UP000054408"/>
    </source>
</evidence>
<feature type="transmembrane region" description="Helical" evidence="1">
    <location>
        <begin position="65"/>
        <end position="85"/>
    </location>
</feature>
<keyword evidence="1" id="KW-1133">Transmembrane helix</keyword>
<gene>
    <name evidence="2" type="ORF">AMSG_02039</name>
</gene>
<dbReference type="Pfam" id="PF09786">
    <property type="entry name" value="CytochromB561_N"/>
    <property type="match status" value="1"/>
</dbReference>
<dbReference type="RefSeq" id="XP_013761071.1">
    <property type="nucleotide sequence ID" value="XM_013905617.1"/>
</dbReference>
<evidence type="ECO:0000256" key="1">
    <source>
        <dbReference type="SAM" id="Phobius"/>
    </source>
</evidence>
<dbReference type="OrthoDB" id="509821at2759"/>
<keyword evidence="1" id="KW-0812">Transmembrane</keyword>
<dbReference type="GO" id="GO:0016020">
    <property type="term" value="C:membrane"/>
    <property type="evidence" value="ECO:0007669"/>
    <property type="project" value="TreeGrafter"/>
</dbReference>
<protein>
    <submittedName>
        <fullName evidence="2">Uncharacterized protein</fullName>
    </submittedName>
</protein>
<accession>A0A0L0DV06</accession>
<dbReference type="EMBL" id="GL349440">
    <property type="protein sequence ID" value="KNC56027.1"/>
    <property type="molecule type" value="Genomic_DNA"/>
</dbReference>
<sequence>MSGRKPSLDKALEVRQQYLDYHAPSLAYACLGLAGSGIGIIAWPLAAEAPFASITAATGLPAVVFSRLVMALGFVLVLAAIPYAARFFSKPLALPNLTPSQRRLAGLPADTSTEVLHAAHEHPLVISDPGVLFDGKLSWSCSYCRTRYTSEAWLYRCVDDCDWVMCEHCASSDLRSGLSMGRDHRPIQIESLMASNGPVAGSPYGSPYATPFASPYASPHGSPHGYMSPVSPSHTGGSMAAPQASLLSPAQGRPLWGSPAHYGTPTESRVISSPRELDAFLNQAEASRMYGGGVYGVGDGSMRDGGSVGLVAPMNISMGAAGDTSFSFKYKNAVRASSYVGYGSPGALRGTAAASKGASKAAASPFGNENREASKFVLRKVLRIEPYMEEWTENVRKWLVAAVLRRVSAAIDKSWHLRGTLKPEGAAAQSGATASSSALYGAKKTGGFSFGGSKLGAKKPGGFAFGKSGGGFKTNKPAELSEADKAARAESRLRRQIQKIKTYLNVLGSSSEDYVIHRLRQLVSGSVLAAFSWSSGGEWKGRPWTPELPTDSQIVMHMFVTFMDQNMPAFDETSQTPFTSRHFVPVSGETDTTKSSDVKIVQCSVHPPHFRVVTKVGTWEVLHGRNNLFHNLILFAYYVKMHKNGFLHQVDLSGDAIGLLKVIDMYM</sequence>
<dbReference type="InterPro" id="IPR046349">
    <property type="entry name" value="C1-like_sf"/>
</dbReference>
<dbReference type="PANTHER" id="PTHR21780">
    <property type="entry name" value="TRANSMEMBRANE PROTEIN 209"/>
    <property type="match status" value="1"/>
</dbReference>
<name>A0A0L0DV06_THETB</name>
<proteinExistence type="predicted"/>
<keyword evidence="3" id="KW-1185">Reference proteome</keyword>
<reference evidence="2 3" key="1">
    <citation type="submission" date="2010-05" db="EMBL/GenBank/DDBJ databases">
        <title>The Genome Sequence of Thecamonas trahens ATCC 50062.</title>
        <authorList>
            <consortium name="The Broad Institute Genome Sequencing Platform"/>
            <person name="Russ C."/>
            <person name="Cuomo C."/>
            <person name="Shea T."/>
            <person name="Young S.K."/>
            <person name="Zeng Q."/>
            <person name="Koehrsen M."/>
            <person name="Haas B."/>
            <person name="Borodovsky M."/>
            <person name="Guigo R."/>
            <person name="Alvarado L."/>
            <person name="Berlin A."/>
            <person name="Bochicchio J."/>
            <person name="Borenstein D."/>
            <person name="Chapman S."/>
            <person name="Chen Z."/>
            <person name="Freedman E."/>
            <person name="Gellesch M."/>
            <person name="Goldberg J."/>
            <person name="Griggs A."/>
            <person name="Gujja S."/>
            <person name="Heilman E."/>
            <person name="Heiman D."/>
            <person name="Hepburn T."/>
            <person name="Howarth C."/>
            <person name="Jen D."/>
            <person name="Larson L."/>
            <person name="Mehta T."/>
            <person name="Park D."/>
            <person name="Pearson M."/>
            <person name="Roberts A."/>
            <person name="Saif S."/>
            <person name="Shenoy N."/>
            <person name="Sisk P."/>
            <person name="Stolte C."/>
            <person name="Sykes S."/>
            <person name="Thomson T."/>
            <person name="Walk T."/>
            <person name="White J."/>
            <person name="Yandava C."/>
            <person name="Burger G."/>
            <person name="Gray M.W."/>
            <person name="Holland P.W.H."/>
            <person name="King N."/>
            <person name="Lang F.B.F."/>
            <person name="Roger A.J."/>
            <person name="Ruiz-Trillo I."/>
            <person name="Lander E."/>
            <person name="Nusbaum C."/>
        </authorList>
    </citation>
    <scope>NUCLEOTIDE SEQUENCE [LARGE SCALE GENOMIC DNA]</scope>
    <source>
        <strain evidence="2 3">ATCC 50062</strain>
    </source>
</reference>
<organism evidence="2 3">
    <name type="scientific">Thecamonas trahens ATCC 50062</name>
    <dbReference type="NCBI Taxonomy" id="461836"/>
    <lineage>
        <taxon>Eukaryota</taxon>
        <taxon>Apusozoa</taxon>
        <taxon>Apusomonadida</taxon>
        <taxon>Apusomonadidae</taxon>
        <taxon>Thecamonas</taxon>
    </lineage>
</organism>
<dbReference type="SUPFAM" id="SSF57889">
    <property type="entry name" value="Cysteine-rich domain"/>
    <property type="match status" value="1"/>
</dbReference>
<dbReference type="InterPro" id="IPR019176">
    <property type="entry name" value="Cytochrome_B561-rel"/>
</dbReference>
<dbReference type="Proteomes" id="UP000054408">
    <property type="component" value="Unassembled WGS sequence"/>
</dbReference>